<dbReference type="KEGG" id="atu:Atu3647"/>
<dbReference type="HOGENOM" id="CLU_2566233_0_0_5"/>
<dbReference type="EnsemblBacteria" id="AAL44459">
    <property type="protein sequence ID" value="AAL44459"/>
    <property type="gene ID" value="Atu3647"/>
</dbReference>
<protein>
    <submittedName>
        <fullName evidence="1">Uncharacterized protein</fullName>
    </submittedName>
</protein>
<organism evidence="1 2">
    <name type="scientific">Agrobacterium fabrum (strain C58 / ATCC 33970)</name>
    <name type="common">Agrobacterium tumefaciens (strain C58)</name>
    <dbReference type="NCBI Taxonomy" id="176299"/>
    <lineage>
        <taxon>Bacteria</taxon>
        <taxon>Pseudomonadati</taxon>
        <taxon>Pseudomonadota</taxon>
        <taxon>Alphaproteobacteria</taxon>
        <taxon>Hyphomicrobiales</taxon>
        <taxon>Rhizobiaceae</taxon>
        <taxon>Rhizobium/Agrobacterium group</taxon>
        <taxon>Agrobacterium</taxon>
        <taxon>Agrobacterium tumefaciens complex</taxon>
    </lineage>
</organism>
<gene>
    <name evidence="1" type="ordered locus">Atu3647</name>
</gene>
<evidence type="ECO:0000313" key="1">
    <source>
        <dbReference type="EMBL" id="AAL44459.1"/>
    </source>
</evidence>
<dbReference type="EMBL" id="AE007870">
    <property type="protein sequence ID" value="AAL44459.1"/>
    <property type="molecule type" value="Genomic_DNA"/>
</dbReference>
<proteinExistence type="predicted"/>
<evidence type="ECO:0000313" key="2">
    <source>
        <dbReference type="Proteomes" id="UP000000813"/>
    </source>
</evidence>
<dbReference type="BioCyc" id="AGRO:ATU3647-MONOMER"/>
<dbReference type="Proteomes" id="UP000000813">
    <property type="component" value="Chromosome linear"/>
</dbReference>
<dbReference type="PIR" id="AE3005">
    <property type="entry name" value="AE3005"/>
</dbReference>
<reference evidence="1 2" key="1">
    <citation type="journal article" date="2001" name="Science">
        <title>The genome of the natural genetic engineer Agrobacterium tumefaciens C58.</title>
        <authorList>
            <person name="Wood D.W."/>
            <person name="Setubal J.C."/>
            <person name="Kaul R."/>
            <person name="Monks D.E."/>
            <person name="Kitajima J.P."/>
            <person name="Okura V.K."/>
            <person name="Zhou Y."/>
            <person name="Chen L."/>
            <person name="Wood G.E."/>
            <person name="Almeida N.F.Jr."/>
            <person name="Woo L."/>
            <person name="Chen Y."/>
            <person name="Paulsen I.T."/>
            <person name="Eisen J.A."/>
            <person name="Karp P.D."/>
            <person name="Bovee D.Sr."/>
            <person name="Chapman P."/>
            <person name="Clendenning J."/>
            <person name="Deatherage G."/>
            <person name="Gillet W."/>
            <person name="Grant C."/>
            <person name="Kutyavin T."/>
            <person name="Levy R."/>
            <person name="Li M.J."/>
            <person name="McClelland E."/>
            <person name="Palmieri A."/>
            <person name="Raymond C."/>
            <person name="Rouse G."/>
            <person name="Saenphimmachak C."/>
            <person name="Wu Z."/>
            <person name="Romero P."/>
            <person name="Gordon D."/>
            <person name="Zhang S."/>
            <person name="Yoo H."/>
            <person name="Tao Y."/>
            <person name="Biddle P."/>
            <person name="Jung M."/>
            <person name="Krespan W."/>
            <person name="Perry M."/>
            <person name="Gordon-Kamm B."/>
            <person name="Liao L."/>
            <person name="Kim S."/>
            <person name="Hendrick C."/>
            <person name="Zhao Z.Y."/>
            <person name="Dolan M."/>
            <person name="Chumley F."/>
            <person name="Tingey S.V."/>
            <person name="Tomb J.F."/>
            <person name="Gordon M.P."/>
            <person name="Olson M.V."/>
            <person name="Nester E.W."/>
        </authorList>
    </citation>
    <scope>NUCLEOTIDE SEQUENCE [LARGE SCALE GENOMIC DNA]</scope>
    <source>
        <strain evidence="2">C58 / ATCC 33970</strain>
    </source>
</reference>
<dbReference type="AlphaFoldDB" id="Q8U9S8"/>
<sequence>MIEIFLVSQWSSAPLHFTLVVSTAVVTAVSTAVEVSVSPALVFTVFTNVELLSGQSNFHRAMVTGMTGGCKRNRSTSFYLP</sequence>
<name>Q8U9S8_AGRFC</name>
<keyword evidence="2" id="KW-1185">Reference proteome</keyword>
<reference evidence="1 2" key="2">
    <citation type="journal article" date="2001" name="Science">
        <title>Genome sequence of the plant pathogen and biotechnology agent Agrobacterium tumefaciens C58.</title>
        <authorList>
            <person name="Goodner B."/>
            <person name="Hinkle G."/>
            <person name="Gattung S."/>
            <person name="Miller N."/>
            <person name="Blanchard M."/>
            <person name="Qurollo B."/>
            <person name="Goldman B.S."/>
            <person name="Cao Y."/>
            <person name="Askenazi M."/>
            <person name="Halling C."/>
            <person name="Mullin L."/>
            <person name="Houmiel K."/>
            <person name="Gordon J."/>
            <person name="Vaudin M."/>
            <person name="Iartchouk O."/>
            <person name="Epp A."/>
            <person name="Liu F."/>
            <person name="Wollam C."/>
            <person name="Allinger M."/>
            <person name="Doughty D."/>
            <person name="Scott C."/>
            <person name="Lappas C."/>
            <person name="Markelz B."/>
            <person name="Flanagan C."/>
            <person name="Crowell C."/>
            <person name="Gurson J."/>
            <person name="Lomo C."/>
            <person name="Sear C."/>
            <person name="Strub G."/>
            <person name="Cielo C."/>
            <person name="Slater S."/>
        </authorList>
    </citation>
    <scope>NUCLEOTIDE SEQUENCE [LARGE SCALE GENOMIC DNA]</scope>
    <source>
        <strain evidence="2">C58 / ATCC 33970</strain>
    </source>
</reference>
<accession>Q8U9S8</accession>